<dbReference type="AlphaFoldDB" id="A0A7S0QUI8"/>
<sequence length="195" mass="21584">MAYDAAGLTIAQRLSRLQAQARLFRALFAGRMNSVAGLTSGADVGGLPRDLLLAMLGNTENLEALLKAFPELWMVMCSGFLSTDDCEMEFSGIVGRMGYKPPWDKVAPFLHNLNELEAMKRDPKCKVSICHSSTERVSLKTAGARRDASWNDGTLHDKSGRVYCEKLSDVNKRALMQTRNKKPTRGFHKQLAFAS</sequence>
<reference evidence="1" key="1">
    <citation type="submission" date="2021-01" db="EMBL/GenBank/DDBJ databases">
        <authorList>
            <person name="Corre E."/>
            <person name="Pelletier E."/>
            <person name="Niang G."/>
            <person name="Scheremetjew M."/>
            <person name="Finn R."/>
            <person name="Kale V."/>
            <person name="Holt S."/>
            <person name="Cochrane G."/>
            <person name="Meng A."/>
            <person name="Brown T."/>
            <person name="Cohen L."/>
        </authorList>
    </citation>
    <scope>NUCLEOTIDE SEQUENCE</scope>
    <source>
        <strain evidence="1">CCMP722</strain>
    </source>
</reference>
<gene>
    <name evidence="1" type="ORF">POBO1169_LOCUS1260</name>
</gene>
<dbReference type="EMBL" id="HBFA01002580">
    <property type="protein sequence ID" value="CAD8649867.1"/>
    <property type="molecule type" value="Transcribed_RNA"/>
</dbReference>
<protein>
    <submittedName>
        <fullName evidence="1">Uncharacterized protein</fullName>
    </submittedName>
</protein>
<name>A0A7S0QUI8_9CHLO</name>
<accession>A0A7S0QUI8</accession>
<proteinExistence type="predicted"/>
<evidence type="ECO:0000313" key="1">
    <source>
        <dbReference type="EMBL" id="CAD8649867.1"/>
    </source>
</evidence>
<organism evidence="1">
    <name type="scientific">Pyramimonas obovata</name>
    <dbReference type="NCBI Taxonomy" id="1411642"/>
    <lineage>
        <taxon>Eukaryota</taxon>
        <taxon>Viridiplantae</taxon>
        <taxon>Chlorophyta</taxon>
        <taxon>Pyramimonadophyceae</taxon>
        <taxon>Pyramimonadales</taxon>
        <taxon>Pyramimonadaceae</taxon>
        <taxon>Pyramimonas</taxon>
        <taxon>Pyramimonas incertae sedis</taxon>
    </lineage>
</organism>